<evidence type="ECO:0000259" key="1">
    <source>
        <dbReference type="Pfam" id="PF24728"/>
    </source>
</evidence>
<reference evidence="2" key="1">
    <citation type="journal article" date="2024" name="Int. J. Syst. Evol. Microbiol.">
        <title>Polycladomyces zharkentensis sp. nov., a novel thermophilic cellulose- and starch-degrading member of the Bacillota from a geothermal aquifer in Kazakhstan.</title>
        <authorList>
            <person name="Mashzhan A."/>
            <person name="Kistaubayeva A."/>
            <person name="Javier-Lopez R."/>
            <person name="Bissenova U."/>
            <person name="Bissenbay A."/>
            <person name="Birkeland N.K."/>
        </authorList>
    </citation>
    <scope>NUCLEOTIDE SEQUENCE</scope>
    <source>
        <strain evidence="2">ZKZ2T</strain>
    </source>
</reference>
<gene>
    <name evidence="2" type="ORF">JQC72_15715</name>
</gene>
<dbReference type="InterPro" id="IPR056097">
    <property type="entry name" value="DUF7680"/>
</dbReference>
<dbReference type="Pfam" id="PF24728">
    <property type="entry name" value="DUF7680"/>
    <property type="match status" value="1"/>
</dbReference>
<evidence type="ECO:0000313" key="3">
    <source>
        <dbReference type="Proteomes" id="UP001177120"/>
    </source>
</evidence>
<proteinExistence type="predicted"/>
<protein>
    <recommendedName>
        <fullName evidence="1">DUF7680 domain-containing protein</fullName>
    </recommendedName>
</protein>
<evidence type="ECO:0000313" key="2">
    <source>
        <dbReference type="EMBL" id="MBN2910941.1"/>
    </source>
</evidence>
<dbReference type="Proteomes" id="UP001177120">
    <property type="component" value="Unassembled WGS sequence"/>
</dbReference>
<feature type="domain" description="DUF7680" evidence="1">
    <location>
        <begin position="16"/>
        <end position="87"/>
    </location>
</feature>
<keyword evidence="3" id="KW-1185">Reference proteome</keyword>
<dbReference type="EMBL" id="JAFHAP010000018">
    <property type="protein sequence ID" value="MBN2910941.1"/>
    <property type="molecule type" value="Genomic_DNA"/>
</dbReference>
<sequence>MSEVVDEKGIPTEAHTKLETARELVLDDKAFYKLHLLFLLQKGIKEAERAELLALRINRFSREEALYWISRILHFGKTQEKWAIKGL</sequence>
<name>A0ABS2WNB9_9BACL</name>
<comment type="caution">
    <text evidence="2">The sequence shown here is derived from an EMBL/GenBank/DDBJ whole genome shotgun (WGS) entry which is preliminary data.</text>
</comment>
<accession>A0ABS2WNB9</accession>
<organism evidence="2 3">
    <name type="scientific">Polycladomyces zharkentensis</name>
    <dbReference type="NCBI Taxonomy" id="2807616"/>
    <lineage>
        <taxon>Bacteria</taxon>
        <taxon>Bacillati</taxon>
        <taxon>Bacillota</taxon>
        <taxon>Bacilli</taxon>
        <taxon>Bacillales</taxon>
        <taxon>Thermoactinomycetaceae</taxon>
        <taxon>Polycladomyces</taxon>
    </lineage>
</organism>